<dbReference type="EMBL" id="JAUGQQ010000012">
    <property type="protein sequence ID" value="MDN3725282.1"/>
    <property type="molecule type" value="Genomic_DNA"/>
</dbReference>
<keyword evidence="2" id="KW-1185">Reference proteome</keyword>
<evidence type="ECO:0000313" key="1">
    <source>
        <dbReference type="EMBL" id="MDN3725282.1"/>
    </source>
</evidence>
<protein>
    <recommendedName>
        <fullName evidence="3">Class I SAM-dependent methyltransferase</fullName>
    </recommendedName>
</protein>
<dbReference type="InterPro" id="IPR029063">
    <property type="entry name" value="SAM-dependent_MTases_sf"/>
</dbReference>
<evidence type="ECO:0008006" key="3">
    <source>
        <dbReference type="Google" id="ProtNLM"/>
    </source>
</evidence>
<comment type="caution">
    <text evidence="1">The sequence shown here is derived from an EMBL/GenBank/DDBJ whole genome shotgun (WGS) entry which is preliminary data.</text>
</comment>
<organism evidence="1 2">
    <name type="scientific">Aequorivita aurantiaca</name>
    <dbReference type="NCBI Taxonomy" id="3053356"/>
    <lineage>
        <taxon>Bacteria</taxon>
        <taxon>Pseudomonadati</taxon>
        <taxon>Bacteroidota</taxon>
        <taxon>Flavobacteriia</taxon>
        <taxon>Flavobacteriales</taxon>
        <taxon>Flavobacteriaceae</taxon>
        <taxon>Aequorivita</taxon>
    </lineage>
</organism>
<evidence type="ECO:0000313" key="2">
    <source>
        <dbReference type="Proteomes" id="UP001244787"/>
    </source>
</evidence>
<reference evidence="1 2" key="1">
    <citation type="submission" date="2023-06" db="EMBL/GenBank/DDBJ databases">
        <authorList>
            <person name="Ye Y.-Q."/>
            <person name="Du Z.-J."/>
        </authorList>
    </citation>
    <scope>NUCLEOTIDE SEQUENCE [LARGE SCALE GENOMIC DNA]</scope>
    <source>
        <strain evidence="1 2">SDUM287046</strain>
    </source>
</reference>
<accession>A0ABT8DIR5</accession>
<dbReference type="RefSeq" id="WP_290255374.1">
    <property type="nucleotide sequence ID" value="NZ_JAUGQQ010000012.1"/>
</dbReference>
<sequence>MSFIKKILPNPLKKSMKKLLGIKKPKKGFEGSKIYWENRYVNYRDSGPGSYGRLADFKAEILNSFVKENNIKTVIEYGCGDGNQLSLSNYLKYIGYDVSNKAIAICENRFSNDSTKQFKIISSENKIYEKAELTLSLDVLFHLIEDEVFNEYMQRLFESSTKYVIIYSSNYEAFIAPHVRCREFTKWISANVSENWALQQKIDNRYPFDEEDPDNTSFADFYIYKRM</sequence>
<proteinExistence type="predicted"/>
<dbReference type="SUPFAM" id="SSF53335">
    <property type="entry name" value="S-adenosyl-L-methionine-dependent methyltransferases"/>
    <property type="match status" value="1"/>
</dbReference>
<name>A0ABT8DIR5_9FLAO</name>
<dbReference type="Gene3D" id="3.40.50.150">
    <property type="entry name" value="Vaccinia Virus protein VP39"/>
    <property type="match status" value="1"/>
</dbReference>
<gene>
    <name evidence="1" type="ORF">QRD02_12915</name>
</gene>
<dbReference type="Proteomes" id="UP001244787">
    <property type="component" value="Unassembled WGS sequence"/>
</dbReference>